<evidence type="ECO:0000313" key="3">
    <source>
        <dbReference type="EnsemblMetazoa" id="AALFPA23_012855.P18548"/>
    </source>
</evidence>
<feature type="domain" description="C2H2-type" evidence="2">
    <location>
        <begin position="356"/>
        <end position="376"/>
    </location>
</feature>
<feature type="compositionally biased region" description="Basic and acidic residues" evidence="1">
    <location>
        <begin position="149"/>
        <end position="166"/>
    </location>
</feature>
<feature type="compositionally biased region" description="Polar residues" evidence="1">
    <location>
        <begin position="313"/>
        <end position="322"/>
    </location>
</feature>
<accession>A0ABM1YWY7</accession>
<feature type="region of interest" description="Disordered" evidence="1">
    <location>
        <begin position="229"/>
        <end position="264"/>
    </location>
</feature>
<dbReference type="GeneID" id="109428429"/>
<dbReference type="InterPro" id="IPR013087">
    <property type="entry name" value="Znf_C2H2_type"/>
</dbReference>
<dbReference type="RefSeq" id="XP_019559730.3">
    <property type="nucleotide sequence ID" value="XM_019704185.3"/>
</dbReference>
<feature type="compositionally biased region" description="Acidic residues" evidence="1">
    <location>
        <begin position="236"/>
        <end position="258"/>
    </location>
</feature>
<dbReference type="SMART" id="SM00355">
    <property type="entry name" value="ZnF_C2H2"/>
    <property type="match status" value="2"/>
</dbReference>
<reference evidence="3" key="2">
    <citation type="submission" date="2025-05" db="UniProtKB">
        <authorList>
            <consortium name="EnsemblMetazoa"/>
        </authorList>
    </citation>
    <scope>IDENTIFICATION</scope>
    <source>
        <strain evidence="3">Foshan</strain>
    </source>
</reference>
<keyword evidence="4" id="KW-1185">Reference proteome</keyword>
<protein>
    <recommendedName>
        <fullName evidence="2">C2H2-type domain-containing protein</fullName>
    </recommendedName>
</protein>
<dbReference type="Proteomes" id="UP000069940">
    <property type="component" value="Unassembled WGS sequence"/>
</dbReference>
<proteinExistence type="predicted"/>
<sequence>MENQGIVYNQCRFCLKLIEEFASFSIFSAKPRANSLYLFVQQMLRLEFTAENSHVCRDCFAVWHMIQDYVQACACANQVLALSTGLTVRKAWLDNGEETQMLIGVCQRVKKLCHEMGILLKTVKNPPKRRRKRRQSDPVAQPSEQSEALTRKDATTTEETGVKAEEAVEIDDSDAFQTDDPLEARRNDMEDRLSMESAPANVEAIDDPSGDANESIDDSVTIIEATVDHIDLVDSSSEEELDEDEDDETDQQVEEDYSGDSLPAWQKKDIDINVLKTVCQICGATTNDMASHLESHIIDDPPVPRKPPAPKVQTESDSSASDGSLKPKRKRNAAVEEQGKPAPSQQQQQQKQPLKCDVCGTEFVSLLAAKLHARSHPLNWTIDSSSRAYDSVKSRPVVRRAYR</sequence>
<evidence type="ECO:0000256" key="1">
    <source>
        <dbReference type="SAM" id="MobiDB-lite"/>
    </source>
</evidence>
<feature type="compositionally biased region" description="Acidic residues" evidence="1">
    <location>
        <begin position="204"/>
        <end position="215"/>
    </location>
</feature>
<dbReference type="PROSITE" id="PS00028">
    <property type="entry name" value="ZINC_FINGER_C2H2_1"/>
    <property type="match status" value="1"/>
</dbReference>
<feature type="region of interest" description="Disordered" evidence="1">
    <location>
        <begin position="124"/>
        <end position="215"/>
    </location>
</feature>
<evidence type="ECO:0000313" key="4">
    <source>
        <dbReference type="Proteomes" id="UP000069940"/>
    </source>
</evidence>
<feature type="compositionally biased region" description="Basic and acidic residues" evidence="1">
    <location>
        <begin position="182"/>
        <end position="194"/>
    </location>
</feature>
<dbReference type="EnsemblMetazoa" id="AALFPA23_012855.R18548">
    <property type="protein sequence ID" value="AALFPA23_012855.P18548"/>
    <property type="gene ID" value="AALFPA23_012855"/>
</dbReference>
<feature type="region of interest" description="Disordered" evidence="1">
    <location>
        <begin position="297"/>
        <end position="353"/>
    </location>
</feature>
<name>A0ABM1YWY7_AEDAL</name>
<organism evidence="3 4">
    <name type="scientific">Aedes albopictus</name>
    <name type="common">Asian tiger mosquito</name>
    <name type="synonym">Stegomyia albopicta</name>
    <dbReference type="NCBI Taxonomy" id="7160"/>
    <lineage>
        <taxon>Eukaryota</taxon>
        <taxon>Metazoa</taxon>
        <taxon>Ecdysozoa</taxon>
        <taxon>Arthropoda</taxon>
        <taxon>Hexapoda</taxon>
        <taxon>Insecta</taxon>
        <taxon>Pterygota</taxon>
        <taxon>Neoptera</taxon>
        <taxon>Endopterygota</taxon>
        <taxon>Diptera</taxon>
        <taxon>Nematocera</taxon>
        <taxon>Culicoidea</taxon>
        <taxon>Culicidae</taxon>
        <taxon>Culicinae</taxon>
        <taxon>Aedini</taxon>
        <taxon>Aedes</taxon>
        <taxon>Stegomyia</taxon>
    </lineage>
</organism>
<evidence type="ECO:0000259" key="2">
    <source>
        <dbReference type="PROSITE" id="PS00028"/>
    </source>
</evidence>
<reference evidence="4" key="1">
    <citation type="journal article" date="2015" name="Proc. Natl. Acad. Sci. U.S.A.">
        <title>Genome sequence of the Asian Tiger mosquito, Aedes albopictus, reveals insights into its biology, genetics, and evolution.</title>
        <authorList>
            <person name="Chen X.G."/>
            <person name="Jiang X."/>
            <person name="Gu J."/>
            <person name="Xu M."/>
            <person name="Wu Y."/>
            <person name="Deng Y."/>
            <person name="Zhang C."/>
            <person name="Bonizzoni M."/>
            <person name="Dermauw W."/>
            <person name="Vontas J."/>
            <person name="Armbruster P."/>
            <person name="Huang X."/>
            <person name="Yang Y."/>
            <person name="Zhang H."/>
            <person name="He W."/>
            <person name="Peng H."/>
            <person name="Liu Y."/>
            <person name="Wu K."/>
            <person name="Chen J."/>
            <person name="Lirakis M."/>
            <person name="Topalis P."/>
            <person name="Van Leeuwen T."/>
            <person name="Hall A.B."/>
            <person name="Jiang X."/>
            <person name="Thorpe C."/>
            <person name="Mueller R.L."/>
            <person name="Sun C."/>
            <person name="Waterhouse R.M."/>
            <person name="Yan G."/>
            <person name="Tu Z.J."/>
            <person name="Fang X."/>
            <person name="James A.A."/>
        </authorList>
    </citation>
    <scope>NUCLEOTIDE SEQUENCE [LARGE SCALE GENOMIC DNA]</scope>
    <source>
        <strain evidence="4">Foshan</strain>
    </source>
</reference>